<dbReference type="Gene3D" id="3.40.1570.10">
    <property type="entry name" value="HemS/ChuS/ChuX like domains"/>
    <property type="match status" value="2"/>
</dbReference>
<feature type="domain" description="Haemin-degrading HemS/ChuX" evidence="1">
    <location>
        <begin position="222"/>
        <end position="354"/>
    </location>
</feature>
<accession>A0A2V1ZL85</accession>
<evidence type="ECO:0000313" key="2">
    <source>
        <dbReference type="EMBL" id="PWK05174.1"/>
    </source>
</evidence>
<dbReference type="Pfam" id="PF05171">
    <property type="entry name" value="HemS"/>
    <property type="match status" value="1"/>
</dbReference>
<dbReference type="Pfam" id="PF06228">
    <property type="entry name" value="ChuX_HutX"/>
    <property type="match status" value="1"/>
</dbReference>
<dbReference type="EMBL" id="QGGM01000024">
    <property type="protein sequence ID" value="PWK05174.1"/>
    <property type="molecule type" value="Genomic_DNA"/>
</dbReference>
<dbReference type="AlphaFoldDB" id="A0A2V1ZL85"/>
<comment type="caution">
    <text evidence="2">The sequence shown here is derived from an EMBL/GenBank/DDBJ whole genome shotgun (WGS) entry which is preliminary data.</text>
</comment>
<evidence type="ECO:0000259" key="1">
    <source>
        <dbReference type="Pfam" id="PF05171"/>
    </source>
</evidence>
<dbReference type="InterPro" id="IPR010413">
    <property type="entry name" value="HutX-like"/>
</dbReference>
<reference evidence="2 3" key="1">
    <citation type="submission" date="2018-05" db="EMBL/GenBank/DDBJ databases">
        <title>Genomic Encyclopedia of Type Strains, Phase IV (KMG-IV): sequencing the most valuable type-strain genomes for metagenomic binning, comparative biology and taxonomic classification.</title>
        <authorList>
            <person name="Goeker M."/>
        </authorList>
    </citation>
    <scope>NUCLEOTIDE SEQUENCE [LARGE SCALE GENOMIC DNA]</scope>
    <source>
        <strain evidence="2 3">DSM 7229</strain>
    </source>
</reference>
<gene>
    <name evidence="2" type="ORF">C8D84_12410</name>
</gene>
<dbReference type="GO" id="GO:0006826">
    <property type="term" value="P:iron ion transport"/>
    <property type="evidence" value="ECO:0007669"/>
    <property type="project" value="InterPro"/>
</dbReference>
<proteinExistence type="predicted"/>
<sequence length="377" mass="42361">MSQPLSLTKKNTELWQQYQALKAKTPMLFPTEGAAALGISEFELMLASPYSQYMGDQCKAVLKQFENFGDMESIVRNELAVHEKTAPYHNLKLGEKMGLALNVGGLDLRFFMWQWQHMLAVTDTSRADKPSYSIQFYNAQGGAIDKVYLRELSAETIARWQAMIQEQQQTVNNETLTLEAQESVSEWSYKALGEAESAQLQQGWQAMTDVHQFHSLLKNLDIDRASSYRQAPEQMTQQLEISAVEAVFEQARDAKCPMMIFVGNSGLVQIQTGTVQTLKRMGDWFNILDKDHNDFTLHLKDKALAQVWSVKRPTKDGIVTCIEGFDGHGVSIFSVFGQRIEGTPELEAWQQLVSTVIEAHSYAESLAAVAMAEAESV</sequence>
<protein>
    <submittedName>
        <fullName evidence="2">Putative hemin transport protein</fullName>
    </submittedName>
</protein>
<evidence type="ECO:0000313" key="3">
    <source>
        <dbReference type="Proteomes" id="UP000245655"/>
    </source>
</evidence>
<dbReference type="GeneID" id="60256419"/>
<dbReference type="CDD" id="cd16830">
    <property type="entry name" value="HemS-like_N"/>
    <property type="match status" value="1"/>
</dbReference>
<dbReference type="CDD" id="cd16831">
    <property type="entry name" value="HemS-like_C"/>
    <property type="match status" value="1"/>
</dbReference>
<dbReference type="SUPFAM" id="SSF144064">
    <property type="entry name" value="Heme iron utilization protein-like"/>
    <property type="match status" value="1"/>
</dbReference>
<dbReference type="RefSeq" id="WP_087814178.1">
    <property type="nucleotide sequence ID" value="NZ_CAJGZY010000027.1"/>
</dbReference>
<dbReference type="Proteomes" id="UP000245655">
    <property type="component" value="Unassembled WGS sequence"/>
</dbReference>
<organism evidence="2 3">
    <name type="scientific">Psychrobacter immobilis</name>
    <dbReference type="NCBI Taxonomy" id="498"/>
    <lineage>
        <taxon>Bacteria</taxon>
        <taxon>Pseudomonadati</taxon>
        <taxon>Pseudomonadota</taxon>
        <taxon>Gammaproteobacteria</taxon>
        <taxon>Moraxellales</taxon>
        <taxon>Moraxellaceae</taxon>
        <taxon>Psychrobacter</taxon>
    </lineage>
</organism>
<keyword evidence="3" id="KW-1185">Reference proteome</keyword>
<dbReference type="InterPro" id="IPR053733">
    <property type="entry name" value="Heme_Transport_Util_sf"/>
</dbReference>
<name>A0A2V1ZL85_PSYIM</name>
<dbReference type="InterPro" id="IPR007845">
    <property type="entry name" value="HemS/ChuX_dom"/>
</dbReference>